<evidence type="ECO:0000313" key="6">
    <source>
        <dbReference type="Proteomes" id="UP001154282"/>
    </source>
</evidence>
<sequence>MATKSQFLPPILPIPLCLFIAFLPEAAPSWPLPSEIAAGGAWVLLHQSIGISVMHMQVLRNNKVMMFDRTDFGTSNISLPDGKCRFDVTLSPVDCTAHSVLYDLASNTIRPLVLQTNTWCSSGSLDADGTLIQTGGHDEGERVVRSFAPCDDNSCDWVELYDTSLMNRRWYATNQILPDGRIIIVGGRSVFTYEFYPKSSSSSSQFDNQTLNFLWETRDPDEENNLYPFLHLLPDGNLFIFANNRSILFDYSANQVIKEYPVMPGGDRRNYPCTGSSVLLPLRLTECNAVGIPCATPTAEVMICGGAPPGAFAKANNQSIYVEASRTCGRMTVSDPNPQWVMEQMPGPRLMSDMILLPTGDIILINGAARGSAGWNNARDPVYNPFLYLPDEEDPSRRFIILPPSTTARLYHSTAALSPDGRILVGGSNPHPTYNFTAGPYLTELSLEAFDPGYLNPDYAHLRPSILTVESSIDGTVKYQEMFSVSLMLPFPDPYEPVAVVLIAPSFSTHSFGMNQRMVVLGVERQPRFGLKMNVIGPKDVNVAPPGYYMLFIVHHGIPSPAVWVKVR</sequence>
<dbReference type="Pfam" id="PF09118">
    <property type="entry name" value="GO-like_E_set"/>
    <property type="match status" value="1"/>
</dbReference>
<organism evidence="5 6">
    <name type="scientific">Linum tenue</name>
    <dbReference type="NCBI Taxonomy" id="586396"/>
    <lineage>
        <taxon>Eukaryota</taxon>
        <taxon>Viridiplantae</taxon>
        <taxon>Streptophyta</taxon>
        <taxon>Embryophyta</taxon>
        <taxon>Tracheophyta</taxon>
        <taxon>Spermatophyta</taxon>
        <taxon>Magnoliopsida</taxon>
        <taxon>eudicotyledons</taxon>
        <taxon>Gunneridae</taxon>
        <taxon>Pentapetalae</taxon>
        <taxon>rosids</taxon>
        <taxon>fabids</taxon>
        <taxon>Malpighiales</taxon>
        <taxon>Linaceae</taxon>
        <taxon>Linum</taxon>
    </lineage>
</organism>
<feature type="domain" description="Glyoxal oxidase N-terminal" evidence="3">
    <location>
        <begin position="54"/>
        <end position="454"/>
    </location>
</feature>
<dbReference type="SUPFAM" id="SSF81296">
    <property type="entry name" value="E set domains"/>
    <property type="match status" value="1"/>
</dbReference>
<dbReference type="EMBL" id="CAMGYJ010000009">
    <property type="protein sequence ID" value="CAI0545080.1"/>
    <property type="molecule type" value="Genomic_DNA"/>
</dbReference>
<dbReference type="InterPro" id="IPR013783">
    <property type="entry name" value="Ig-like_fold"/>
</dbReference>
<dbReference type="CDD" id="cd02851">
    <property type="entry name" value="E_set_GO_C"/>
    <property type="match status" value="1"/>
</dbReference>
<dbReference type="InterPro" id="IPR014756">
    <property type="entry name" value="Ig_E-set"/>
</dbReference>
<proteinExistence type="predicted"/>
<dbReference type="Gene3D" id="2.60.40.10">
    <property type="entry name" value="Immunoglobulins"/>
    <property type="match status" value="1"/>
</dbReference>
<comment type="caution">
    <text evidence="5">The sequence shown here is derived from an EMBL/GenBank/DDBJ whole genome shotgun (WGS) entry which is preliminary data.</text>
</comment>
<evidence type="ECO:0000259" key="3">
    <source>
        <dbReference type="Pfam" id="PF07250"/>
    </source>
</evidence>
<reference evidence="5" key="1">
    <citation type="submission" date="2022-08" db="EMBL/GenBank/DDBJ databases">
        <authorList>
            <person name="Gutierrez-Valencia J."/>
        </authorList>
    </citation>
    <scope>NUCLEOTIDE SEQUENCE</scope>
</reference>
<evidence type="ECO:0000259" key="4">
    <source>
        <dbReference type="Pfam" id="PF09118"/>
    </source>
</evidence>
<dbReference type="AlphaFoldDB" id="A0AAV0QHN9"/>
<dbReference type="PANTHER" id="PTHR32208:SF57">
    <property type="entry name" value="F14L17.20 PROTEIN"/>
    <property type="match status" value="1"/>
</dbReference>
<dbReference type="InterPro" id="IPR037293">
    <property type="entry name" value="Gal_Oxidase_central_sf"/>
</dbReference>
<evidence type="ECO:0000256" key="1">
    <source>
        <dbReference type="ARBA" id="ARBA00022729"/>
    </source>
</evidence>
<dbReference type="SUPFAM" id="SSF50965">
    <property type="entry name" value="Galactose oxidase, central domain"/>
    <property type="match status" value="1"/>
</dbReference>
<feature type="signal peptide" evidence="2">
    <location>
        <begin position="1"/>
        <end position="28"/>
    </location>
</feature>
<protein>
    <submittedName>
        <fullName evidence="5">Uncharacterized protein</fullName>
    </submittedName>
</protein>
<feature type="chain" id="PRO_5043415380" evidence="2">
    <location>
        <begin position="29"/>
        <end position="568"/>
    </location>
</feature>
<gene>
    <name evidence="5" type="ORF">LITE_LOCUS43427</name>
</gene>
<evidence type="ECO:0000313" key="5">
    <source>
        <dbReference type="EMBL" id="CAI0545080.1"/>
    </source>
</evidence>
<dbReference type="Proteomes" id="UP001154282">
    <property type="component" value="Unassembled WGS sequence"/>
</dbReference>
<keyword evidence="6" id="KW-1185">Reference proteome</keyword>
<feature type="domain" description="Galactose oxidase-like Early set" evidence="4">
    <location>
        <begin position="463"/>
        <end position="567"/>
    </location>
</feature>
<dbReference type="PANTHER" id="PTHR32208">
    <property type="entry name" value="SECRETED PROTEIN-RELATED"/>
    <property type="match status" value="1"/>
</dbReference>
<dbReference type="Pfam" id="PF07250">
    <property type="entry name" value="Glyoxal_oxid_N"/>
    <property type="match status" value="1"/>
</dbReference>
<name>A0AAV0QHN9_9ROSI</name>
<dbReference type="Gene3D" id="2.130.10.80">
    <property type="entry name" value="Galactose oxidase/kelch, beta-propeller"/>
    <property type="match status" value="1"/>
</dbReference>
<dbReference type="InterPro" id="IPR011043">
    <property type="entry name" value="Gal_Oxase/kelch_b-propeller"/>
</dbReference>
<accession>A0AAV0QHN9</accession>
<dbReference type="InterPro" id="IPR015202">
    <property type="entry name" value="GO-like_E_set"/>
</dbReference>
<dbReference type="InterPro" id="IPR009880">
    <property type="entry name" value="Glyoxal_oxidase_N"/>
</dbReference>
<keyword evidence="1 2" id="KW-0732">Signal</keyword>
<evidence type="ECO:0000256" key="2">
    <source>
        <dbReference type="SAM" id="SignalP"/>
    </source>
</evidence>